<dbReference type="InterPro" id="IPR019734">
    <property type="entry name" value="TPR_rpt"/>
</dbReference>
<dbReference type="GO" id="GO:0045862">
    <property type="term" value="P:positive regulation of proteolysis"/>
    <property type="evidence" value="ECO:0007669"/>
    <property type="project" value="TreeGrafter"/>
</dbReference>
<dbReference type="FunFam" id="3.30.40.10:FF:000124">
    <property type="entry name" value="STIP1 homology and U box-containing protein 1"/>
    <property type="match status" value="1"/>
</dbReference>
<evidence type="ECO:0000256" key="5">
    <source>
        <dbReference type="ARBA" id="ARBA00022786"/>
    </source>
</evidence>
<dbReference type="Gene3D" id="6.10.140.2020">
    <property type="match status" value="1"/>
</dbReference>
<feature type="repeat" description="TPR" evidence="9">
    <location>
        <begin position="76"/>
        <end position="109"/>
    </location>
</feature>
<evidence type="ECO:0000256" key="2">
    <source>
        <dbReference type="ARBA" id="ARBA00012483"/>
    </source>
</evidence>
<dbReference type="InterPro" id="IPR041312">
    <property type="entry name" value="CHIP_TPR_N"/>
</dbReference>
<dbReference type="InterPro" id="IPR011990">
    <property type="entry name" value="TPR-like_helical_dom_sf"/>
</dbReference>
<reference evidence="11 12" key="2">
    <citation type="submission" date="2018-11" db="EMBL/GenBank/DDBJ databases">
        <authorList>
            <consortium name="Pathogen Informatics"/>
        </authorList>
    </citation>
    <scope>NUCLEOTIDE SEQUENCE [LARGE SCALE GENOMIC DNA]</scope>
</reference>
<evidence type="ECO:0000259" key="10">
    <source>
        <dbReference type="PROSITE" id="PS51698"/>
    </source>
</evidence>
<dbReference type="OrthoDB" id="629492at2759"/>
<dbReference type="SMART" id="SM00504">
    <property type="entry name" value="Ubox"/>
    <property type="match status" value="1"/>
</dbReference>
<dbReference type="Pfam" id="PF18391">
    <property type="entry name" value="CHIP_TPR_N"/>
    <property type="match status" value="1"/>
</dbReference>
<dbReference type="GO" id="GO:0006515">
    <property type="term" value="P:protein quality control for misfolded or incompletely synthesized proteins"/>
    <property type="evidence" value="ECO:0007669"/>
    <property type="project" value="TreeGrafter"/>
</dbReference>
<dbReference type="GO" id="GO:0061630">
    <property type="term" value="F:ubiquitin protein ligase activity"/>
    <property type="evidence" value="ECO:0007669"/>
    <property type="project" value="UniProtKB-EC"/>
</dbReference>
<dbReference type="PANTHER" id="PTHR46803">
    <property type="entry name" value="E3 UBIQUITIN-PROTEIN LIGASE CHIP"/>
    <property type="match status" value="1"/>
</dbReference>
<dbReference type="InterPro" id="IPR003613">
    <property type="entry name" value="Ubox_domain"/>
</dbReference>
<dbReference type="WBParaSite" id="SBAD_0001045701-mRNA-1">
    <property type="protein sequence ID" value="SBAD_0001045701-mRNA-1"/>
    <property type="gene ID" value="SBAD_0001045701"/>
</dbReference>
<comment type="catalytic activity">
    <reaction evidence="1">
        <text>S-ubiquitinyl-[E2 ubiquitin-conjugating enzyme]-L-cysteine + [acceptor protein]-L-lysine = [E2 ubiquitin-conjugating enzyme]-L-cysteine + N(6)-ubiquitinyl-[acceptor protein]-L-lysine.</text>
        <dbReference type="EC" id="2.3.2.27"/>
    </reaction>
</comment>
<dbReference type="GO" id="GO:0043161">
    <property type="term" value="P:proteasome-mediated ubiquitin-dependent protein catabolic process"/>
    <property type="evidence" value="ECO:0007669"/>
    <property type="project" value="TreeGrafter"/>
</dbReference>
<dbReference type="Pfam" id="PF04564">
    <property type="entry name" value="U-box"/>
    <property type="match status" value="1"/>
</dbReference>
<evidence type="ECO:0000313" key="11">
    <source>
        <dbReference type="EMBL" id="VDP28904.1"/>
    </source>
</evidence>
<keyword evidence="3" id="KW-0808">Transferase</keyword>
<evidence type="ECO:0000256" key="3">
    <source>
        <dbReference type="ARBA" id="ARBA00022679"/>
    </source>
</evidence>
<reference evidence="13" key="1">
    <citation type="submission" date="2016-06" db="UniProtKB">
        <authorList>
            <consortium name="WormBaseParasite"/>
        </authorList>
    </citation>
    <scope>IDENTIFICATION</scope>
</reference>
<dbReference type="Gene3D" id="3.30.40.10">
    <property type="entry name" value="Zinc/RING finger domain, C3HC4 (zinc finger)"/>
    <property type="match status" value="1"/>
</dbReference>
<gene>
    <name evidence="11" type="ORF">SBAD_LOCUS10097</name>
</gene>
<dbReference type="GO" id="GO:0000209">
    <property type="term" value="P:protein polyubiquitination"/>
    <property type="evidence" value="ECO:0007669"/>
    <property type="project" value="TreeGrafter"/>
</dbReference>
<dbReference type="SUPFAM" id="SSF48452">
    <property type="entry name" value="TPR-like"/>
    <property type="match status" value="1"/>
</dbReference>
<dbReference type="EMBL" id="UZAM01013603">
    <property type="protein sequence ID" value="VDP28904.1"/>
    <property type="molecule type" value="Genomic_DNA"/>
</dbReference>
<evidence type="ECO:0000256" key="4">
    <source>
        <dbReference type="ARBA" id="ARBA00022737"/>
    </source>
</evidence>
<dbReference type="GO" id="GO:0030018">
    <property type="term" value="C:Z disc"/>
    <property type="evidence" value="ECO:0007669"/>
    <property type="project" value="TreeGrafter"/>
</dbReference>
<dbReference type="GO" id="GO:0071218">
    <property type="term" value="P:cellular response to misfolded protein"/>
    <property type="evidence" value="ECO:0007669"/>
    <property type="project" value="TreeGrafter"/>
</dbReference>
<evidence type="ECO:0000256" key="1">
    <source>
        <dbReference type="ARBA" id="ARBA00000900"/>
    </source>
</evidence>
<organism evidence="13">
    <name type="scientific">Soboliphyme baturini</name>
    <dbReference type="NCBI Taxonomy" id="241478"/>
    <lineage>
        <taxon>Eukaryota</taxon>
        <taxon>Metazoa</taxon>
        <taxon>Ecdysozoa</taxon>
        <taxon>Nematoda</taxon>
        <taxon>Enoplea</taxon>
        <taxon>Dorylaimia</taxon>
        <taxon>Dioctophymatida</taxon>
        <taxon>Dioctophymatoidea</taxon>
        <taxon>Soboliphymatidae</taxon>
        <taxon>Soboliphyme</taxon>
    </lineage>
</organism>
<dbReference type="PROSITE" id="PS51698">
    <property type="entry name" value="U_BOX"/>
    <property type="match status" value="1"/>
</dbReference>
<name>A0A183J2J9_9BILA</name>
<evidence type="ECO:0000313" key="12">
    <source>
        <dbReference type="Proteomes" id="UP000270296"/>
    </source>
</evidence>
<proteinExistence type="predicted"/>
<dbReference type="AlphaFoldDB" id="A0A183J2J9"/>
<evidence type="ECO:0000256" key="8">
    <source>
        <dbReference type="ARBA" id="ARBA00044543"/>
    </source>
</evidence>
<evidence type="ECO:0000256" key="7">
    <source>
        <dbReference type="ARBA" id="ARBA00044534"/>
    </source>
</evidence>
<evidence type="ECO:0000313" key="13">
    <source>
        <dbReference type="WBParaSite" id="SBAD_0001045701-mRNA-1"/>
    </source>
</evidence>
<dbReference type="Pfam" id="PF12895">
    <property type="entry name" value="ANAPC3"/>
    <property type="match status" value="1"/>
</dbReference>
<keyword evidence="6 9" id="KW-0802">TPR repeat</keyword>
<keyword evidence="4" id="KW-0677">Repeat</keyword>
<dbReference type="InterPro" id="IPR045202">
    <property type="entry name" value="CHIP_RING-Ubox"/>
</dbReference>
<dbReference type="EC" id="2.3.2.27" evidence="2"/>
<dbReference type="InterPro" id="IPR013083">
    <property type="entry name" value="Znf_RING/FYVE/PHD"/>
</dbReference>
<evidence type="ECO:0000256" key="9">
    <source>
        <dbReference type="PROSITE-ProRule" id="PRU00339"/>
    </source>
</evidence>
<dbReference type="SUPFAM" id="SSF57850">
    <property type="entry name" value="RING/U-box"/>
    <property type="match status" value="1"/>
</dbReference>
<dbReference type="GO" id="GO:0051087">
    <property type="term" value="F:protein-folding chaperone binding"/>
    <property type="evidence" value="ECO:0007669"/>
    <property type="project" value="TreeGrafter"/>
</dbReference>
<dbReference type="CDD" id="cd16654">
    <property type="entry name" value="RING-Ubox_CHIP"/>
    <property type="match status" value="1"/>
</dbReference>
<keyword evidence="12" id="KW-1185">Reference proteome</keyword>
<dbReference type="SMART" id="SM00028">
    <property type="entry name" value="TPR"/>
    <property type="match status" value="3"/>
</dbReference>
<evidence type="ECO:0000256" key="6">
    <source>
        <dbReference type="ARBA" id="ARBA00022803"/>
    </source>
</evidence>
<feature type="domain" description="U-box" evidence="10">
    <location>
        <begin position="203"/>
        <end position="277"/>
    </location>
</feature>
<dbReference type="Proteomes" id="UP000270296">
    <property type="component" value="Unassembled WGS sequence"/>
</dbReference>
<accession>A0A183J2J9</accession>
<dbReference type="PANTHER" id="PTHR46803:SF2">
    <property type="entry name" value="E3 UBIQUITIN-PROTEIN LIGASE CHIP"/>
    <property type="match status" value="1"/>
</dbReference>
<dbReference type="PROSITE" id="PS50005">
    <property type="entry name" value="TPR"/>
    <property type="match status" value="2"/>
</dbReference>
<sequence length="280" mass="32599">MSAQCHSAADLKENGNKFFMCHMYEDAVSCYNKAIIKNPQVATCFTNRALCYLFMRKYDKAVDDCRKALELDRKSVKANFFLGKALVQLGQYDEAIKVLHRAHEFAKNQKLQFGDEVTSVIRLARREQFRAEEERRIVQEIELQSYLKDLIRKDRDDRIKTLKDGDEPYTKDEVVLVEEGAQNRLDQVDLLFAAVDDRRRKREVPDCFCGKISFDIMLDPVITPSGITYDRKDIMEHLQRVGHFDPVTRAPLQSDQLIPNLALKEAIDHFLKDNEWAIDY</sequence>
<protein>
    <recommendedName>
        <fullName evidence="7">E3 ubiquitin-protein ligase CHIP</fullName>
        <ecNumber evidence="2">2.3.2.27</ecNumber>
    </recommendedName>
    <alternativeName>
        <fullName evidence="8">RING-type E3 ubiquitin transferase CHIP</fullName>
    </alternativeName>
</protein>
<feature type="repeat" description="TPR" evidence="9">
    <location>
        <begin position="42"/>
        <end position="75"/>
    </location>
</feature>
<dbReference type="Gene3D" id="1.25.40.10">
    <property type="entry name" value="Tetratricopeptide repeat domain"/>
    <property type="match status" value="1"/>
</dbReference>
<keyword evidence="5" id="KW-0833">Ubl conjugation pathway</keyword>